<keyword evidence="1" id="KW-0472">Membrane</keyword>
<proteinExistence type="predicted"/>
<keyword evidence="3" id="KW-1185">Reference proteome</keyword>
<evidence type="ECO:0000256" key="1">
    <source>
        <dbReference type="SAM" id="Phobius"/>
    </source>
</evidence>
<keyword evidence="1" id="KW-1133">Transmembrane helix</keyword>
<evidence type="ECO:0000313" key="3">
    <source>
        <dbReference type="Proteomes" id="UP000595296"/>
    </source>
</evidence>
<gene>
    <name evidence="2" type="ORF">H6P87_00502</name>
</gene>
<dbReference type="EMBL" id="CP060138">
    <property type="protein sequence ID" value="QQV74960.1"/>
    <property type="molecule type" value="Genomic_DNA"/>
</dbReference>
<keyword evidence="1" id="KW-0812">Transmembrane</keyword>
<accession>A0A9E6MH34</accession>
<protein>
    <submittedName>
        <fullName evidence="2">Uncharacterized protein</fullName>
    </submittedName>
</protein>
<name>A0A9E6MH34_9RICK</name>
<sequence>MIQKFDVIPAKAGIQKKVKLFELLIFKFSAFILFNGWIPAFAGMTSINAININTIYSTLIFYYIIYNESNPIIS</sequence>
<feature type="transmembrane region" description="Helical" evidence="1">
    <location>
        <begin position="20"/>
        <end position="38"/>
    </location>
</feature>
<evidence type="ECO:0000313" key="2">
    <source>
        <dbReference type="EMBL" id="QQV74960.1"/>
    </source>
</evidence>
<reference evidence="2 3" key="1">
    <citation type="journal article" date="2021" name="Int. J. Syst. Evol. Microbiol.">
        <title>Characterization of a novel transitional group Rickettsia species (Rickettsia tillamookensis sp. nov.) from the western black-legged tick, Ixodes pacificus.</title>
        <authorList>
            <person name="Gauthier D.T."/>
            <person name="Karpathy S.E."/>
            <person name="Grizzard S.L."/>
            <person name="Batra D."/>
            <person name="Rowe L.A."/>
            <person name="Paddock C.D."/>
        </authorList>
    </citation>
    <scope>NUCLEOTIDE SEQUENCE [LARGE SCALE GENOMIC DNA]</scope>
    <source>
        <strain evidence="2 3">Tillamook 23</strain>
    </source>
</reference>
<organism evidence="2 3">
    <name type="scientific">Rickettsia tillamookensis</name>
    <dbReference type="NCBI Taxonomy" id="2761623"/>
    <lineage>
        <taxon>Bacteria</taxon>
        <taxon>Pseudomonadati</taxon>
        <taxon>Pseudomonadota</taxon>
        <taxon>Alphaproteobacteria</taxon>
        <taxon>Rickettsiales</taxon>
        <taxon>Rickettsiaceae</taxon>
        <taxon>Rickettsieae</taxon>
        <taxon>Rickettsia</taxon>
        <taxon>spotted fever group</taxon>
    </lineage>
</organism>
<feature type="transmembrane region" description="Helical" evidence="1">
    <location>
        <begin position="44"/>
        <end position="65"/>
    </location>
</feature>
<dbReference type="Proteomes" id="UP000595296">
    <property type="component" value="Chromosome"/>
</dbReference>